<evidence type="ECO:0000256" key="10">
    <source>
        <dbReference type="ARBA" id="ARBA00023098"/>
    </source>
</evidence>
<dbReference type="InterPro" id="IPR000390">
    <property type="entry name" value="Small_drug/metabolite_transptr"/>
</dbReference>
<reference evidence="14 16" key="1">
    <citation type="journal article" date="2016" name="PLoS ONE">
        <title>Plasmid Characterization and Chromosome Analysis of Two netF+ Clostridium perfringens Isolates Associated with Foal and Canine Necrotizing Enteritis.</title>
        <authorList>
            <person name="Mehdizadeh Gohari I."/>
            <person name="Kropinski A.M."/>
            <person name="Weese S.J."/>
            <person name="Parreira V.R."/>
            <person name="Whitehead A.E."/>
            <person name="Boerlin P."/>
            <person name="Prescott J.F."/>
        </authorList>
    </citation>
    <scope>NUCLEOTIDE SEQUENCE [LARGE SCALE GENOMIC DNA]</scope>
    <source>
        <strain evidence="14 16">JP838</strain>
    </source>
</reference>
<dbReference type="Proteomes" id="UP001292368">
    <property type="component" value="Unassembled WGS sequence"/>
</dbReference>
<dbReference type="EMBL" id="CP010994">
    <property type="protein sequence ID" value="AMN35315.1"/>
    <property type="molecule type" value="Genomic_DNA"/>
</dbReference>
<evidence type="ECO:0000313" key="14">
    <source>
        <dbReference type="EMBL" id="AMN35315.1"/>
    </source>
</evidence>
<dbReference type="GO" id="GO:0022857">
    <property type="term" value="F:transmembrane transporter activity"/>
    <property type="evidence" value="ECO:0007669"/>
    <property type="project" value="InterPro"/>
</dbReference>
<dbReference type="AlphaFoldDB" id="A0A127EH88"/>
<evidence type="ECO:0000256" key="7">
    <source>
        <dbReference type="ARBA" id="ARBA00022692"/>
    </source>
</evidence>
<feature type="transmembrane region" description="Helical" evidence="12">
    <location>
        <begin position="40"/>
        <end position="63"/>
    </location>
</feature>
<keyword evidence="7 12" id="KW-0812">Transmembrane</keyword>
<feature type="transmembrane region" description="Helical" evidence="12">
    <location>
        <begin position="96"/>
        <end position="114"/>
    </location>
</feature>
<evidence type="ECO:0000256" key="5">
    <source>
        <dbReference type="ARBA" id="ARBA00022519"/>
    </source>
</evidence>
<evidence type="ECO:0000256" key="6">
    <source>
        <dbReference type="ARBA" id="ARBA00022556"/>
    </source>
</evidence>
<evidence type="ECO:0000256" key="8">
    <source>
        <dbReference type="ARBA" id="ARBA00022985"/>
    </source>
</evidence>
<evidence type="ECO:0000256" key="3">
    <source>
        <dbReference type="ARBA" id="ARBA00022475"/>
    </source>
</evidence>
<evidence type="ECO:0000256" key="4">
    <source>
        <dbReference type="ARBA" id="ARBA00022516"/>
    </source>
</evidence>
<keyword evidence="8" id="KW-0448">Lipopolysaccharide biosynthesis</keyword>
<dbReference type="OrthoDB" id="513492at2"/>
<dbReference type="Pfam" id="PF00892">
    <property type="entry name" value="EamA"/>
    <property type="match status" value="1"/>
</dbReference>
<evidence type="ECO:0000256" key="12">
    <source>
        <dbReference type="SAM" id="Phobius"/>
    </source>
</evidence>
<evidence type="ECO:0000256" key="2">
    <source>
        <dbReference type="ARBA" id="ARBA00007362"/>
    </source>
</evidence>
<dbReference type="GO" id="GO:0009103">
    <property type="term" value="P:lipopolysaccharide biosynthetic process"/>
    <property type="evidence" value="ECO:0007669"/>
    <property type="project" value="UniProtKB-KW"/>
</dbReference>
<accession>A0A127EH88</accession>
<dbReference type="EMBL" id="WNVM01000002">
    <property type="protein sequence ID" value="MDZ5008318.1"/>
    <property type="molecule type" value="Genomic_DNA"/>
</dbReference>
<dbReference type="InterPro" id="IPR000620">
    <property type="entry name" value="EamA_dom"/>
</dbReference>
<dbReference type="InterPro" id="IPR037185">
    <property type="entry name" value="EmrE-like"/>
</dbReference>
<dbReference type="Gene3D" id="1.10.3730.20">
    <property type="match status" value="1"/>
</dbReference>
<feature type="domain" description="EamA" evidence="13">
    <location>
        <begin position="36"/>
        <end position="112"/>
    </location>
</feature>
<gene>
    <name evidence="15" type="ORF">GNF77_05225</name>
    <name evidence="14" type="ORF">JFP838_05975</name>
</gene>
<comment type="subcellular location">
    <subcellularLocation>
        <location evidence="1">Cell membrane</location>
        <topology evidence="1">Multi-pass membrane protein</topology>
    </subcellularLocation>
</comment>
<comment type="similarity">
    <text evidence="2">Belongs to the EamA transporter family.</text>
</comment>
<feature type="transmembrane region" description="Helical" evidence="12">
    <location>
        <begin position="70"/>
        <end position="90"/>
    </location>
</feature>
<evidence type="ECO:0000259" key="13">
    <source>
        <dbReference type="Pfam" id="PF00892"/>
    </source>
</evidence>
<dbReference type="Proteomes" id="UP000070260">
    <property type="component" value="Chromosome"/>
</dbReference>
<keyword evidence="6" id="KW-0441">Lipid A biosynthesis</keyword>
<sequence>MIYPLLILNILLLVCGQTLWKIGLKNKTLAFTFDSIINLIFNPYILCGVLLYGVATLIWLYILSKSDLSLVYPLQSLCYVLALFVSIFILNESVPTNRWIGVGFIILGSFFIGIK</sequence>
<evidence type="ECO:0000256" key="11">
    <source>
        <dbReference type="ARBA" id="ARBA00023136"/>
    </source>
</evidence>
<evidence type="ECO:0000313" key="15">
    <source>
        <dbReference type="EMBL" id="MDZ5008318.1"/>
    </source>
</evidence>
<dbReference type="PANTHER" id="PTHR30561:SF9">
    <property type="entry name" value="4-AMINO-4-DEOXY-L-ARABINOSE-PHOSPHOUNDECAPRENOL FLIPPASE SUBUNIT ARNF-RELATED"/>
    <property type="match status" value="1"/>
</dbReference>
<keyword evidence="9 12" id="KW-1133">Transmembrane helix</keyword>
<dbReference type="PANTHER" id="PTHR30561">
    <property type="entry name" value="SMR FAMILY PROTON-DEPENDENT DRUG EFFLUX TRANSPORTER SUGE"/>
    <property type="match status" value="1"/>
</dbReference>
<keyword evidence="5" id="KW-0997">Cell inner membrane</keyword>
<keyword evidence="3" id="KW-1003">Cell membrane</keyword>
<reference evidence="15" key="2">
    <citation type="submission" date="2019-11" db="EMBL/GenBank/DDBJ databases">
        <title>Characterization of Clostridium perfringens isolates from swine manure treated agricultural soils.</title>
        <authorList>
            <person name="Wushke S.T."/>
        </authorList>
    </citation>
    <scope>NUCLEOTIDE SEQUENCE</scope>
    <source>
        <strain evidence="15">V2</strain>
    </source>
</reference>
<keyword evidence="11 12" id="KW-0472">Membrane</keyword>
<keyword evidence="4" id="KW-0444">Lipid biosynthesis</keyword>
<evidence type="ECO:0000256" key="9">
    <source>
        <dbReference type="ARBA" id="ARBA00022989"/>
    </source>
</evidence>
<protein>
    <submittedName>
        <fullName evidence="15">EamA family transporter</fullName>
    </submittedName>
    <submittedName>
        <fullName evidence="14">Membrane protein</fullName>
    </submittedName>
</protein>
<dbReference type="RefSeq" id="WP_011591352.1">
    <property type="nucleotide sequence ID" value="NZ_CABEEQ010000002.1"/>
</dbReference>
<evidence type="ECO:0000313" key="16">
    <source>
        <dbReference type="Proteomes" id="UP000070260"/>
    </source>
</evidence>
<dbReference type="GO" id="GO:0005886">
    <property type="term" value="C:plasma membrane"/>
    <property type="evidence" value="ECO:0007669"/>
    <property type="project" value="UniProtKB-SubCell"/>
</dbReference>
<dbReference type="PATRIC" id="fig|1502.177.peg.1205"/>
<keyword evidence="10" id="KW-0443">Lipid metabolism</keyword>
<evidence type="ECO:0000256" key="1">
    <source>
        <dbReference type="ARBA" id="ARBA00004651"/>
    </source>
</evidence>
<organism evidence="14 16">
    <name type="scientific">Clostridium perfringens</name>
    <dbReference type="NCBI Taxonomy" id="1502"/>
    <lineage>
        <taxon>Bacteria</taxon>
        <taxon>Bacillati</taxon>
        <taxon>Bacillota</taxon>
        <taxon>Clostridia</taxon>
        <taxon>Eubacteriales</taxon>
        <taxon>Clostridiaceae</taxon>
        <taxon>Clostridium</taxon>
    </lineage>
</organism>
<proteinExistence type="inferred from homology"/>
<name>A0A127EH88_CLOPF</name>
<dbReference type="SUPFAM" id="SSF103481">
    <property type="entry name" value="Multidrug resistance efflux transporter EmrE"/>
    <property type="match status" value="1"/>
</dbReference>